<evidence type="ECO:0000256" key="1">
    <source>
        <dbReference type="SAM" id="MobiDB-lite"/>
    </source>
</evidence>
<name>A0A0D9Z0V9_9ORYZ</name>
<keyword evidence="4" id="KW-1185">Reference proteome</keyword>
<dbReference type="HOGENOM" id="CLU_1743355_0_0_1"/>
<keyword evidence="2" id="KW-0732">Signal</keyword>
<evidence type="ECO:0000313" key="4">
    <source>
        <dbReference type="Proteomes" id="UP000026961"/>
    </source>
</evidence>
<evidence type="ECO:0000256" key="2">
    <source>
        <dbReference type="SAM" id="SignalP"/>
    </source>
</evidence>
<evidence type="ECO:0008006" key="5">
    <source>
        <dbReference type="Google" id="ProtNLM"/>
    </source>
</evidence>
<feature type="signal peptide" evidence="2">
    <location>
        <begin position="1"/>
        <end position="19"/>
    </location>
</feature>
<dbReference type="Proteomes" id="UP000026961">
    <property type="component" value="Chromosome 3"/>
</dbReference>
<dbReference type="AlphaFoldDB" id="A0A0D9Z0V9"/>
<dbReference type="Gramene" id="OGLUM03G00390.1">
    <property type="protein sequence ID" value="OGLUM03G00390.1"/>
    <property type="gene ID" value="OGLUM03G00390"/>
</dbReference>
<dbReference type="EnsemblPlants" id="OGLUM03G00390.1">
    <property type="protein sequence ID" value="OGLUM03G00390.1"/>
    <property type="gene ID" value="OGLUM03G00390"/>
</dbReference>
<organism evidence="3">
    <name type="scientific">Oryza glumipatula</name>
    <dbReference type="NCBI Taxonomy" id="40148"/>
    <lineage>
        <taxon>Eukaryota</taxon>
        <taxon>Viridiplantae</taxon>
        <taxon>Streptophyta</taxon>
        <taxon>Embryophyta</taxon>
        <taxon>Tracheophyta</taxon>
        <taxon>Spermatophyta</taxon>
        <taxon>Magnoliopsida</taxon>
        <taxon>Liliopsida</taxon>
        <taxon>Poales</taxon>
        <taxon>Poaceae</taxon>
        <taxon>BOP clade</taxon>
        <taxon>Oryzoideae</taxon>
        <taxon>Oryzeae</taxon>
        <taxon>Oryzinae</taxon>
        <taxon>Oryza</taxon>
    </lineage>
</organism>
<reference evidence="3" key="1">
    <citation type="submission" date="2015-04" db="UniProtKB">
        <authorList>
            <consortium name="EnsemblPlants"/>
        </authorList>
    </citation>
    <scope>IDENTIFICATION</scope>
</reference>
<sequence>MGGLWVAAALLLSAPRLLSLSPGLPPVAHGLLLSAEAGRNLLSVVATSGLLLFAAGRREPGARSGCRDDGGVRIGRRDNGGGRRGGSDDFSTERIWWRAVLGRSSTALKEVDPMAAATTTTTTGLLQPPSLYHLATTAWDSVGGGHGKVL</sequence>
<feature type="region of interest" description="Disordered" evidence="1">
    <location>
        <begin position="61"/>
        <end position="88"/>
    </location>
</feature>
<reference evidence="3" key="2">
    <citation type="submission" date="2018-05" db="EMBL/GenBank/DDBJ databases">
        <title>OgluRS3 (Oryza glumaepatula Reference Sequence Version 3).</title>
        <authorList>
            <person name="Zhang J."/>
            <person name="Kudrna D."/>
            <person name="Lee S."/>
            <person name="Talag J."/>
            <person name="Welchert J."/>
            <person name="Wing R.A."/>
        </authorList>
    </citation>
    <scope>NUCLEOTIDE SEQUENCE [LARGE SCALE GENOMIC DNA]</scope>
</reference>
<feature type="chain" id="PRO_5002352049" description="DUF3778 domain-containing protein" evidence="2">
    <location>
        <begin position="20"/>
        <end position="150"/>
    </location>
</feature>
<protein>
    <recommendedName>
        <fullName evidence="5">DUF3778 domain-containing protein</fullName>
    </recommendedName>
</protein>
<proteinExistence type="predicted"/>
<accession>A0A0D9Z0V9</accession>
<evidence type="ECO:0000313" key="3">
    <source>
        <dbReference type="EnsemblPlants" id="OGLUM03G00390.1"/>
    </source>
</evidence>